<dbReference type="RefSeq" id="WP_379154515.1">
    <property type="nucleotide sequence ID" value="NZ_JBHSRJ010000004.1"/>
</dbReference>
<dbReference type="Pfam" id="PF01915">
    <property type="entry name" value="Glyco_hydro_3_C"/>
    <property type="match status" value="1"/>
</dbReference>
<evidence type="ECO:0000313" key="5">
    <source>
        <dbReference type="EMBL" id="MFC6043976.1"/>
    </source>
</evidence>
<dbReference type="InterPro" id="IPR001764">
    <property type="entry name" value="Glyco_hydro_3_N"/>
</dbReference>
<keyword evidence="2" id="KW-0732">Signal</keyword>
<dbReference type="InterPro" id="IPR017853">
    <property type="entry name" value="GH"/>
</dbReference>
<comment type="caution">
    <text evidence="5">The sequence shown here is derived from an EMBL/GenBank/DDBJ whole genome shotgun (WGS) entry which is preliminary data.</text>
</comment>
<dbReference type="Proteomes" id="UP001596135">
    <property type="component" value="Unassembled WGS sequence"/>
</dbReference>
<dbReference type="PRINTS" id="PR00133">
    <property type="entry name" value="GLHYDRLASE3"/>
</dbReference>
<dbReference type="Gene3D" id="2.60.40.10">
    <property type="entry name" value="Immunoglobulins"/>
    <property type="match status" value="1"/>
</dbReference>
<organism evidence="5 6">
    <name type="scientific">Nocardioides hankookensis</name>
    <dbReference type="NCBI Taxonomy" id="443157"/>
    <lineage>
        <taxon>Bacteria</taxon>
        <taxon>Bacillati</taxon>
        <taxon>Actinomycetota</taxon>
        <taxon>Actinomycetes</taxon>
        <taxon>Propionibacteriales</taxon>
        <taxon>Nocardioidaceae</taxon>
        <taxon>Nocardioides</taxon>
    </lineage>
</organism>
<proteinExistence type="inferred from homology"/>
<dbReference type="SUPFAM" id="SSF52279">
    <property type="entry name" value="Beta-D-glucan exohydrolase, C-terminal domain"/>
    <property type="match status" value="1"/>
</dbReference>
<dbReference type="Gene3D" id="3.20.20.300">
    <property type="entry name" value="Glycoside hydrolase, family 3, N-terminal domain"/>
    <property type="match status" value="1"/>
</dbReference>
<dbReference type="GO" id="GO:0016787">
    <property type="term" value="F:hydrolase activity"/>
    <property type="evidence" value="ECO:0007669"/>
    <property type="project" value="UniProtKB-KW"/>
</dbReference>
<comment type="similarity">
    <text evidence="1">Belongs to the glycosyl hydrolase 3 family.</text>
</comment>
<reference evidence="6" key="1">
    <citation type="journal article" date="2019" name="Int. J. Syst. Evol. Microbiol.">
        <title>The Global Catalogue of Microorganisms (GCM) 10K type strain sequencing project: providing services to taxonomists for standard genome sequencing and annotation.</title>
        <authorList>
            <consortium name="The Broad Institute Genomics Platform"/>
            <consortium name="The Broad Institute Genome Sequencing Center for Infectious Disease"/>
            <person name="Wu L."/>
            <person name="Ma J."/>
        </authorList>
    </citation>
    <scope>NUCLEOTIDE SEQUENCE [LARGE SCALE GENOMIC DNA]</scope>
    <source>
        <strain evidence="6">CCUG 54522</strain>
    </source>
</reference>
<dbReference type="InterPro" id="IPR036881">
    <property type="entry name" value="Glyco_hydro_3_C_sf"/>
</dbReference>
<dbReference type="Pfam" id="PF00933">
    <property type="entry name" value="Glyco_hydro_3"/>
    <property type="match status" value="1"/>
</dbReference>
<dbReference type="InterPro" id="IPR026891">
    <property type="entry name" value="Fn3-like"/>
</dbReference>
<evidence type="ECO:0000256" key="1">
    <source>
        <dbReference type="ARBA" id="ARBA00005336"/>
    </source>
</evidence>
<keyword evidence="6" id="KW-1185">Reference proteome</keyword>
<dbReference type="InterPro" id="IPR036962">
    <property type="entry name" value="Glyco_hydro_3_N_sf"/>
</dbReference>
<name>A0ABW1LKA7_9ACTN</name>
<dbReference type="EMBL" id="JBHSRJ010000004">
    <property type="protein sequence ID" value="MFC6043976.1"/>
    <property type="molecule type" value="Genomic_DNA"/>
</dbReference>
<dbReference type="PANTHER" id="PTHR42721">
    <property type="entry name" value="SUGAR HYDROLASE-RELATED"/>
    <property type="match status" value="1"/>
</dbReference>
<dbReference type="InterPro" id="IPR013783">
    <property type="entry name" value="Ig-like_fold"/>
</dbReference>
<accession>A0ABW1LKA7</accession>
<evidence type="ECO:0000256" key="2">
    <source>
        <dbReference type="ARBA" id="ARBA00022729"/>
    </source>
</evidence>
<dbReference type="Gene3D" id="3.40.50.1700">
    <property type="entry name" value="Glycoside hydrolase family 3 C-terminal domain"/>
    <property type="match status" value="1"/>
</dbReference>
<dbReference type="Pfam" id="PF14310">
    <property type="entry name" value="Fn3-like"/>
    <property type="match status" value="1"/>
</dbReference>
<protein>
    <submittedName>
        <fullName evidence="5">Glycoside hydrolase family 3 N-terminal domain-containing protein</fullName>
    </submittedName>
</protein>
<keyword evidence="3 5" id="KW-0378">Hydrolase</keyword>
<evidence type="ECO:0000259" key="4">
    <source>
        <dbReference type="SMART" id="SM01217"/>
    </source>
</evidence>
<dbReference type="SUPFAM" id="SSF51445">
    <property type="entry name" value="(Trans)glycosidases"/>
    <property type="match status" value="1"/>
</dbReference>
<feature type="domain" description="Fibronectin type III-like" evidence="4">
    <location>
        <begin position="659"/>
        <end position="728"/>
    </location>
</feature>
<dbReference type="InterPro" id="IPR002772">
    <property type="entry name" value="Glyco_hydro_3_C"/>
</dbReference>
<dbReference type="SMART" id="SM01217">
    <property type="entry name" value="Fn3_like"/>
    <property type="match status" value="1"/>
</dbReference>
<evidence type="ECO:0000256" key="3">
    <source>
        <dbReference type="ARBA" id="ARBA00022801"/>
    </source>
</evidence>
<sequence>MTELWRDPTAPVEARVADLVDRMTVEEKVAQLGSIWWLDPDAGGMAPMLSESVGPMPPWDEVVADGLGQLTRTFGTAPLEPLEGMRILAQRQRDVMAGNRFGIPAQAHEEVLTGLAVWGATIYPAPLSWAASFDPELVERMAAQIAGSMRRLGIHQGLAPVLDVVRDHRWGRVEETMGEDPFLVGLVGSAYVRGLEQGGTVATLKHFLGYSASRAARNLAPVSIGPRELADVILPPFEMALRAGARSVMNSYTDLDGLPVAADPRLLSGLLRDQLGFAGTVTADYFSIAFLQSLHGVAGSLGEAASLALEAGIDVELPTVNAYGAPLLAAIADGVVDEKIIDRALSRVLAQKCELGLLDPGWAPLEPAEVDLDDRESRAVALELARRSVVLLANDGSLPLAAGATVAVVGPRADTPEAMLGCYSFPMHVLVHHPEAEAGVEVRTVREVLAETFDVTYALGCPVLGGEEADIEAAVAVAADAEVCVVVLGDQAGLFGKGTSGEGCDVADLDLPGRQEELLEALLATGTPVVAVLLVGRPYDLSRQVDRLAGLVCGFFPGEEGAQAVADVLSGRVNPSGRLPVSFPGAGSTQPSTYLAPALGRRNEVSVVDPTPLFGFGHGLSYATATWTAVTSSAPTWATDGTCELVVRLVNEADRDVSEVVQVYLHDRSASVVRPVQQLVGAARVDLAPGQQAQVCLSLSADLTSFTGRDLLRIVEPGEVELWVGASSTDVREVLPLELVGATRVVGVDRVLEPVVTVELT</sequence>
<gene>
    <name evidence="5" type="ORF">ACFPYL_12850</name>
</gene>
<dbReference type="InterPro" id="IPR044993">
    <property type="entry name" value="BXL"/>
</dbReference>
<evidence type="ECO:0000313" key="6">
    <source>
        <dbReference type="Proteomes" id="UP001596135"/>
    </source>
</evidence>
<dbReference type="PANTHER" id="PTHR42721:SF3">
    <property type="entry name" value="BETA-D-XYLOSIDASE 5-RELATED"/>
    <property type="match status" value="1"/>
</dbReference>